<dbReference type="AlphaFoldDB" id="A0A1Y5PPI2"/>
<evidence type="ECO:0000313" key="2">
    <source>
        <dbReference type="EMBL" id="SBV31938.1"/>
    </source>
</evidence>
<dbReference type="KEGG" id="sphu:SPPYR_0818"/>
<organism evidence="2">
    <name type="scientific">uncultured Sphingopyxis sp</name>
    <dbReference type="NCBI Taxonomy" id="310581"/>
    <lineage>
        <taxon>Bacteria</taxon>
        <taxon>Pseudomonadati</taxon>
        <taxon>Pseudomonadota</taxon>
        <taxon>Alphaproteobacteria</taxon>
        <taxon>Sphingomonadales</taxon>
        <taxon>Sphingomonadaceae</taxon>
        <taxon>Sphingopyxis</taxon>
        <taxon>environmental samples</taxon>
    </lineage>
</organism>
<protein>
    <submittedName>
        <fullName evidence="2">Uncharacterized protein</fullName>
    </submittedName>
</protein>
<gene>
    <name evidence="2" type="ORF">SPPYR_0818</name>
</gene>
<accession>A0A1Y5PPI2</accession>
<proteinExistence type="predicted"/>
<dbReference type="EMBL" id="LT598653">
    <property type="protein sequence ID" value="SBV31938.1"/>
    <property type="molecule type" value="Genomic_DNA"/>
</dbReference>
<evidence type="ECO:0000256" key="1">
    <source>
        <dbReference type="SAM" id="MobiDB-lite"/>
    </source>
</evidence>
<sequence>MQLLKAVPKKALQKQTGEVPPV</sequence>
<reference evidence="2" key="1">
    <citation type="submission" date="2016-03" db="EMBL/GenBank/DDBJ databases">
        <authorList>
            <person name="Ploux O."/>
        </authorList>
    </citation>
    <scope>NUCLEOTIDE SEQUENCE</scope>
    <source>
        <strain evidence="2">UC10</strain>
    </source>
</reference>
<name>A0A1Y5PPI2_9SPHN</name>
<feature type="region of interest" description="Disordered" evidence="1">
    <location>
        <begin position="1"/>
        <end position="22"/>
    </location>
</feature>